<keyword evidence="1" id="KW-0812">Transmembrane</keyword>
<evidence type="ECO:0000313" key="2">
    <source>
        <dbReference type="EMBL" id="KJH52283.1"/>
    </source>
</evidence>
<dbReference type="EMBL" id="KN716167">
    <property type="protein sequence ID" value="KJH52283.1"/>
    <property type="molecule type" value="Genomic_DNA"/>
</dbReference>
<name>A0A0D8Y620_DICVI</name>
<keyword evidence="1" id="KW-1133">Transmembrane helix</keyword>
<keyword evidence="1" id="KW-0472">Membrane</keyword>
<keyword evidence="3" id="KW-1185">Reference proteome</keyword>
<dbReference type="Proteomes" id="UP000053766">
    <property type="component" value="Unassembled WGS sequence"/>
</dbReference>
<sequence>MIPCSHASFHAIIPFMLTTSLPFAFFYLLKLYPLCLKLYTTNLFLQMKQITSTFEVKKVLNAIIYILRIIFIFNFKKEAYHYSREKRNFLR</sequence>
<proteinExistence type="predicted"/>
<feature type="transmembrane region" description="Helical" evidence="1">
    <location>
        <begin position="7"/>
        <end position="29"/>
    </location>
</feature>
<reference evidence="3" key="2">
    <citation type="journal article" date="2016" name="Sci. Rep.">
        <title>Dictyocaulus viviparus genome, variome and transcriptome elucidate lungworm biology and support future intervention.</title>
        <authorList>
            <person name="McNulty S.N."/>
            <person name="Strube C."/>
            <person name="Rosa B.A."/>
            <person name="Martin J.C."/>
            <person name="Tyagi R."/>
            <person name="Choi Y.J."/>
            <person name="Wang Q."/>
            <person name="Hallsworth Pepin K."/>
            <person name="Zhang X."/>
            <person name="Ozersky P."/>
            <person name="Wilson R.K."/>
            <person name="Sternberg P.W."/>
            <person name="Gasser R.B."/>
            <person name="Mitreva M."/>
        </authorList>
    </citation>
    <scope>NUCLEOTIDE SEQUENCE [LARGE SCALE GENOMIC DNA]</scope>
    <source>
        <strain evidence="3">HannoverDv2000</strain>
    </source>
</reference>
<evidence type="ECO:0000256" key="1">
    <source>
        <dbReference type="SAM" id="Phobius"/>
    </source>
</evidence>
<organism evidence="2 3">
    <name type="scientific">Dictyocaulus viviparus</name>
    <name type="common">Bovine lungworm</name>
    <dbReference type="NCBI Taxonomy" id="29172"/>
    <lineage>
        <taxon>Eukaryota</taxon>
        <taxon>Metazoa</taxon>
        <taxon>Ecdysozoa</taxon>
        <taxon>Nematoda</taxon>
        <taxon>Chromadorea</taxon>
        <taxon>Rhabditida</taxon>
        <taxon>Rhabditina</taxon>
        <taxon>Rhabditomorpha</taxon>
        <taxon>Strongyloidea</taxon>
        <taxon>Metastrongylidae</taxon>
        <taxon>Dictyocaulus</taxon>
    </lineage>
</organism>
<gene>
    <name evidence="2" type="ORF">DICVIV_01485</name>
</gene>
<reference evidence="2 3" key="1">
    <citation type="submission" date="2013-11" db="EMBL/GenBank/DDBJ databases">
        <title>Draft genome of the bovine lungworm Dictyocaulus viviparus.</title>
        <authorList>
            <person name="Mitreva M."/>
        </authorList>
    </citation>
    <scope>NUCLEOTIDE SEQUENCE [LARGE SCALE GENOMIC DNA]</scope>
    <source>
        <strain evidence="2 3">HannoverDv2000</strain>
    </source>
</reference>
<accession>A0A0D8Y620</accession>
<evidence type="ECO:0000313" key="3">
    <source>
        <dbReference type="Proteomes" id="UP000053766"/>
    </source>
</evidence>
<protein>
    <submittedName>
        <fullName evidence="2">Uncharacterized protein</fullName>
    </submittedName>
</protein>
<dbReference type="AlphaFoldDB" id="A0A0D8Y620"/>
<feature type="transmembrane region" description="Helical" evidence="1">
    <location>
        <begin position="59"/>
        <end position="75"/>
    </location>
</feature>